<dbReference type="AlphaFoldDB" id="A0A9J6DTX9"/>
<comment type="caution">
    <text evidence="4">The sequence shown here is derived from an EMBL/GenBank/DDBJ whole genome shotgun (WGS) entry which is preliminary data.</text>
</comment>
<dbReference type="CDD" id="cd00063">
    <property type="entry name" value="FN3"/>
    <property type="match status" value="1"/>
</dbReference>
<evidence type="ECO:0000256" key="2">
    <source>
        <dbReference type="SAM" id="Phobius"/>
    </source>
</evidence>
<dbReference type="EMBL" id="JABSTU010000007">
    <property type="protein sequence ID" value="KAH8025669.1"/>
    <property type="molecule type" value="Genomic_DNA"/>
</dbReference>
<dbReference type="InterPro" id="IPR036116">
    <property type="entry name" value="FN3_sf"/>
</dbReference>
<dbReference type="InterPro" id="IPR003961">
    <property type="entry name" value="FN3_dom"/>
</dbReference>
<keyword evidence="2" id="KW-0472">Membrane</keyword>
<dbReference type="Gene3D" id="2.60.40.10">
    <property type="entry name" value="Immunoglobulins"/>
    <property type="match status" value="1"/>
</dbReference>
<feature type="transmembrane region" description="Helical" evidence="2">
    <location>
        <begin position="229"/>
        <end position="254"/>
    </location>
</feature>
<feature type="compositionally biased region" description="Basic and acidic residues" evidence="1">
    <location>
        <begin position="16"/>
        <end position="26"/>
    </location>
</feature>
<dbReference type="PANTHER" id="PTHR21104:SF1">
    <property type="entry name" value="FIBRONECTIN TYPE III DOMAIN-CONTAINING PROTEIN"/>
    <property type="match status" value="1"/>
</dbReference>
<evidence type="ECO:0000256" key="1">
    <source>
        <dbReference type="SAM" id="MobiDB-lite"/>
    </source>
</evidence>
<feature type="domain" description="Fibronectin type-III" evidence="3">
    <location>
        <begin position="83"/>
        <end position="175"/>
    </location>
</feature>
<sequence>MALEKSAENRTVTPHDACDNKESREKAADANRQVPLALRGTLLIALLLSLVFSPSFLPVAKAALQRTTIAVRPEESEEEEPWAPVSAVLVRWSPPAVLVRWRYRYPAAEKEDALHFRVFYQEVHDKLSGRVAVASGGQRSVLLERLQPEAEYVVRVFARASPSLATRANRTTDAPVGLVRFVAPGTAATATAAAANGSSSGNNNSSSSSGGSRGGLVSARSVVVRDEEIVIVVLVLSVWLAVILLFFNNGAAALHRLHRLRHNSVFVGSQILVPLSRRTKSAEDIKSMVLQIEHQPSTQSTAL</sequence>
<evidence type="ECO:0000313" key="4">
    <source>
        <dbReference type="EMBL" id="KAH8025669.1"/>
    </source>
</evidence>
<feature type="region of interest" description="Disordered" evidence="1">
    <location>
        <begin position="1"/>
        <end position="26"/>
    </location>
</feature>
<dbReference type="SUPFAM" id="SSF49265">
    <property type="entry name" value="Fibronectin type III"/>
    <property type="match status" value="1"/>
</dbReference>
<accession>A0A9J6DTX9</accession>
<gene>
    <name evidence="4" type="ORF">HPB51_010753</name>
</gene>
<evidence type="ECO:0000313" key="5">
    <source>
        <dbReference type="Proteomes" id="UP000821866"/>
    </source>
</evidence>
<proteinExistence type="predicted"/>
<dbReference type="PANTHER" id="PTHR21104">
    <property type="entry name" value="FIBRONECTIN TYPE III DOMAIN-CONTAINING PROTEIN"/>
    <property type="match status" value="1"/>
</dbReference>
<keyword evidence="2" id="KW-1133">Transmembrane helix</keyword>
<reference evidence="4" key="1">
    <citation type="journal article" date="2020" name="Cell">
        <title>Large-Scale Comparative Analyses of Tick Genomes Elucidate Their Genetic Diversity and Vector Capacities.</title>
        <authorList>
            <consortium name="Tick Genome and Microbiome Consortium (TIGMIC)"/>
            <person name="Jia N."/>
            <person name="Wang J."/>
            <person name="Shi W."/>
            <person name="Du L."/>
            <person name="Sun Y."/>
            <person name="Zhan W."/>
            <person name="Jiang J.F."/>
            <person name="Wang Q."/>
            <person name="Zhang B."/>
            <person name="Ji P."/>
            <person name="Bell-Sakyi L."/>
            <person name="Cui X.M."/>
            <person name="Yuan T.T."/>
            <person name="Jiang B.G."/>
            <person name="Yang W.F."/>
            <person name="Lam T.T."/>
            <person name="Chang Q.C."/>
            <person name="Ding S.J."/>
            <person name="Wang X.J."/>
            <person name="Zhu J.G."/>
            <person name="Ruan X.D."/>
            <person name="Zhao L."/>
            <person name="Wei J.T."/>
            <person name="Ye R.Z."/>
            <person name="Que T.C."/>
            <person name="Du C.H."/>
            <person name="Zhou Y.H."/>
            <person name="Cheng J.X."/>
            <person name="Dai P.F."/>
            <person name="Guo W.B."/>
            <person name="Han X.H."/>
            <person name="Huang E.J."/>
            <person name="Li L.F."/>
            <person name="Wei W."/>
            <person name="Gao Y.C."/>
            <person name="Liu J.Z."/>
            <person name="Shao H.Z."/>
            <person name="Wang X."/>
            <person name="Wang C.C."/>
            <person name="Yang T.C."/>
            <person name="Huo Q.B."/>
            <person name="Li W."/>
            <person name="Chen H.Y."/>
            <person name="Chen S.E."/>
            <person name="Zhou L.G."/>
            <person name="Ni X.B."/>
            <person name="Tian J.H."/>
            <person name="Sheng Y."/>
            <person name="Liu T."/>
            <person name="Pan Y.S."/>
            <person name="Xia L.Y."/>
            <person name="Li J."/>
            <person name="Zhao F."/>
            <person name="Cao W.C."/>
        </authorList>
    </citation>
    <scope>NUCLEOTIDE SEQUENCE</scope>
    <source>
        <strain evidence="4">Rmic-2018</strain>
    </source>
</reference>
<dbReference type="Proteomes" id="UP000821866">
    <property type="component" value="Unassembled WGS sequence"/>
</dbReference>
<organism evidence="4 5">
    <name type="scientific">Rhipicephalus microplus</name>
    <name type="common">Cattle tick</name>
    <name type="synonym">Boophilus microplus</name>
    <dbReference type="NCBI Taxonomy" id="6941"/>
    <lineage>
        <taxon>Eukaryota</taxon>
        <taxon>Metazoa</taxon>
        <taxon>Ecdysozoa</taxon>
        <taxon>Arthropoda</taxon>
        <taxon>Chelicerata</taxon>
        <taxon>Arachnida</taxon>
        <taxon>Acari</taxon>
        <taxon>Parasitiformes</taxon>
        <taxon>Ixodida</taxon>
        <taxon>Ixodoidea</taxon>
        <taxon>Ixodidae</taxon>
        <taxon>Rhipicephalinae</taxon>
        <taxon>Rhipicephalus</taxon>
        <taxon>Boophilus</taxon>
    </lineage>
</organism>
<evidence type="ECO:0000259" key="3">
    <source>
        <dbReference type="PROSITE" id="PS50853"/>
    </source>
</evidence>
<dbReference type="PROSITE" id="PS50853">
    <property type="entry name" value="FN3"/>
    <property type="match status" value="1"/>
</dbReference>
<dbReference type="VEuPathDB" id="VectorBase:LOC119169238"/>
<reference evidence="4" key="2">
    <citation type="submission" date="2021-09" db="EMBL/GenBank/DDBJ databases">
        <authorList>
            <person name="Jia N."/>
            <person name="Wang J."/>
            <person name="Shi W."/>
            <person name="Du L."/>
            <person name="Sun Y."/>
            <person name="Zhan W."/>
            <person name="Jiang J."/>
            <person name="Wang Q."/>
            <person name="Zhang B."/>
            <person name="Ji P."/>
            <person name="Sakyi L.B."/>
            <person name="Cui X."/>
            <person name="Yuan T."/>
            <person name="Jiang B."/>
            <person name="Yang W."/>
            <person name="Lam T.T.-Y."/>
            <person name="Chang Q."/>
            <person name="Ding S."/>
            <person name="Wang X."/>
            <person name="Zhu J."/>
            <person name="Ruan X."/>
            <person name="Zhao L."/>
            <person name="Wei J."/>
            <person name="Que T."/>
            <person name="Du C."/>
            <person name="Cheng J."/>
            <person name="Dai P."/>
            <person name="Han X."/>
            <person name="Huang E."/>
            <person name="Gao Y."/>
            <person name="Liu J."/>
            <person name="Shao H."/>
            <person name="Ye R."/>
            <person name="Li L."/>
            <person name="Wei W."/>
            <person name="Wang X."/>
            <person name="Wang C."/>
            <person name="Huo Q."/>
            <person name="Li W."/>
            <person name="Guo W."/>
            <person name="Chen H."/>
            <person name="Chen S."/>
            <person name="Zhou L."/>
            <person name="Zhou L."/>
            <person name="Ni X."/>
            <person name="Tian J."/>
            <person name="Zhou Y."/>
            <person name="Sheng Y."/>
            <person name="Liu T."/>
            <person name="Pan Y."/>
            <person name="Xia L."/>
            <person name="Li J."/>
            <person name="Zhao F."/>
            <person name="Cao W."/>
        </authorList>
    </citation>
    <scope>NUCLEOTIDE SEQUENCE</scope>
    <source>
        <strain evidence="4">Rmic-2018</strain>
        <tissue evidence="4">Larvae</tissue>
    </source>
</reference>
<keyword evidence="2" id="KW-0812">Transmembrane</keyword>
<name>A0A9J6DTX9_RHIMP</name>
<dbReference type="InterPro" id="IPR013783">
    <property type="entry name" value="Ig-like_fold"/>
</dbReference>
<keyword evidence="5" id="KW-1185">Reference proteome</keyword>
<protein>
    <recommendedName>
        <fullName evidence="3">Fibronectin type-III domain-containing protein</fullName>
    </recommendedName>
</protein>
<feature type="region of interest" description="Disordered" evidence="1">
    <location>
        <begin position="193"/>
        <end position="214"/>
    </location>
</feature>
<feature type="transmembrane region" description="Helical" evidence="2">
    <location>
        <begin position="36"/>
        <end position="57"/>
    </location>
</feature>